<name>A0AAV4S2X3_CAEEX</name>
<dbReference type="AlphaFoldDB" id="A0AAV4S2X3"/>
<comment type="caution">
    <text evidence="1">The sequence shown here is derived from an EMBL/GenBank/DDBJ whole genome shotgun (WGS) entry which is preliminary data.</text>
</comment>
<proteinExistence type="predicted"/>
<keyword evidence="2" id="KW-1185">Reference proteome</keyword>
<evidence type="ECO:0000313" key="1">
    <source>
        <dbReference type="EMBL" id="GIY26388.1"/>
    </source>
</evidence>
<protein>
    <submittedName>
        <fullName evidence="1">Uncharacterized protein</fullName>
    </submittedName>
</protein>
<dbReference type="EMBL" id="BPLR01008676">
    <property type="protein sequence ID" value="GIY26388.1"/>
    <property type="molecule type" value="Genomic_DNA"/>
</dbReference>
<evidence type="ECO:0000313" key="2">
    <source>
        <dbReference type="Proteomes" id="UP001054945"/>
    </source>
</evidence>
<gene>
    <name evidence="1" type="ORF">CEXT_461231</name>
</gene>
<reference evidence="1 2" key="1">
    <citation type="submission" date="2021-06" db="EMBL/GenBank/DDBJ databases">
        <title>Caerostris extrusa draft genome.</title>
        <authorList>
            <person name="Kono N."/>
            <person name="Arakawa K."/>
        </authorList>
    </citation>
    <scope>NUCLEOTIDE SEQUENCE [LARGE SCALE GENOMIC DNA]</scope>
</reference>
<dbReference type="Proteomes" id="UP001054945">
    <property type="component" value="Unassembled WGS sequence"/>
</dbReference>
<accession>A0AAV4S2X3</accession>
<organism evidence="1 2">
    <name type="scientific">Caerostris extrusa</name>
    <name type="common">Bark spider</name>
    <name type="synonym">Caerostris bankana</name>
    <dbReference type="NCBI Taxonomy" id="172846"/>
    <lineage>
        <taxon>Eukaryota</taxon>
        <taxon>Metazoa</taxon>
        <taxon>Ecdysozoa</taxon>
        <taxon>Arthropoda</taxon>
        <taxon>Chelicerata</taxon>
        <taxon>Arachnida</taxon>
        <taxon>Araneae</taxon>
        <taxon>Araneomorphae</taxon>
        <taxon>Entelegynae</taxon>
        <taxon>Araneoidea</taxon>
        <taxon>Araneidae</taxon>
        <taxon>Caerostris</taxon>
    </lineage>
</organism>
<sequence>MLNVVDRCLAEVNVSSNVSIPRRLQGERHDNSTVQQELKRTGQISNLTVEHKICPNPCVLFDERQIHDSSDVNLKEHFLE</sequence>